<evidence type="ECO:0000313" key="3">
    <source>
        <dbReference type="Proteomes" id="UP001149822"/>
    </source>
</evidence>
<proteinExistence type="predicted"/>
<dbReference type="EMBL" id="JAPTYD010000004">
    <property type="protein sequence ID" value="MCZ0960924.1"/>
    <property type="molecule type" value="Genomic_DNA"/>
</dbReference>
<evidence type="ECO:0000256" key="1">
    <source>
        <dbReference type="SAM" id="MobiDB-lite"/>
    </source>
</evidence>
<dbReference type="Proteomes" id="UP001149822">
    <property type="component" value="Unassembled WGS sequence"/>
</dbReference>
<gene>
    <name evidence="2" type="ORF">OU682_04750</name>
</gene>
<feature type="compositionally biased region" description="Basic and acidic residues" evidence="1">
    <location>
        <begin position="9"/>
        <end position="18"/>
    </location>
</feature>
<accession>A0ABT4J1Y6</accession>
<reference evidence="2" key="1">
    <citation type="submission" date="2022-12" db="EMBL/GenBank/DDBJ databases">
        <title>Paracoccus sp. EF6 isolated from a lake water.</title>
        <authorList>
            <person name="Liu H."/>
        </authorList>
    </citation>
    <scope>NUCLEOTIDE SEQUENCE</scope>
    <source>
        <strain evidence="2">EF6</strain>
    </source>
</reference>
<feature type="region of interest" description="Disordered" evidence="1">
    <location>
        <begin position="1"/>
        <end position="28"/>
    </location>
</feature>
<protein>
    <submittedName>
        <fullName evidence="2">Uncharacterized protein</fullName>
    </submittedName>
</protein>
<sequence length="54" mass="5955">MDNNDDGPFADREPDPRLAELLGDVGAQPIPPRLKALAEELKRTLAEAGKRRDD</sequence>
<keyword evidence="3" id="KW-1185">Reference proteome</keyword>
<dbReference type="RefSeq" id="WP_268940927.1">
    <property type="nucleotide sequence ID" value="NZ_JAPTYD010000004.1"/>
</dbReference>
<name>A0ABT4J1Y6_9RHOB</name>
<evidence type="ECO:0000313" key="2">
    <source>
        <dbReference type="EMBL" id="MCZ0960924.1"/>
    </source>
</evidence>
<comment type="caution">
    <text evidence="2">The sequence shown here is derived from an EMBL/GenBank/DDBJ whole genome shotgun (WGS) entry which is preliminary data.</text>
</comment>
<organism evidence="2 3">
    <name type="scientific">Paracoccus benzoatiresistens</name>
    <dbReference type="NCBI Taxonomy" id="2997341"/>
    <lineage>
        <taxon>Bacteria</taxon>
        <taxon>Pseudomonadati</taxon>
        <taxon>Pseudomonadota</taxon>
        <taxon>Alphaproteobacteria</taxon>
        <taxon>Rhodobacterales</taxon>
        <taxon>Paracoccaceae</taxon>
        <taxon>Paracoccus</taxon>
    </lineage>
</organism>